<proteinExistence type="predicted"/>
<dbReference type="PROSITE" id="PS00018">
    <property type="entry name" value="EF_HAND_1"/>
    <property type="match status" value="4"/>
</dbReference>
<dbReference type="InterPro" id="IPR039647">
    <property type="entry name" value="EF_hand_pair_protein_CML-like"/>
</dbReference>
<dbReference type="InterPro" id="IPR002048">
    <property type="entry name" value="EF_hand_dom"/>
</dbReference>
<evidence type="ECO:0000256" key="4">
    <source>
        <dbReference type="SAM" id="MobiDB-lite"/>
    </source>
</evidence>
<keyword evidence="2" id="KW-0677">Repeat</keyword>
<keyword evidence="8" id="KW-1185">Reference proteome</keyword>
<feature type="domain" description="EF-hand" evidence="6">
    <location>
        <begin position="104"/>
        <end position="139"/>
    </location>
</feature>
<accession>A0ABR0DEH8</accession>
<feature type="domain" description="EF-hand" evidence="6">
    <location>
        <begin position="189"/>
        <end position="224"/>
    </location>
</feature>
<protein>
    <recommendedName>
        <fullName evidence="6">EF-hand domain-containing protein</fullName>
    </recommendedName>
</protein>
<organism evidence="7 8">
    <name type="scientific">Penstemon davidsonii</name>
    <dbReference type="NCBI Taxonomy" id="160366"/>
    <lineage>
        <taxon>Eukaryota</taxon>
        <taxon>Viridiplantae</taxon>
        <taxon>Streptophyta</taxon>
        <taxon>Embryophyta</taxon>
        <taxon>Tracheophyta</taxon>
        <taxon>Spermatophyta</taxon>
        <taxon>Magnoliopsida</taxon>
        <taxon>eudicotyledons</taxon>
        <taxon>Gunneridae</taxon>
        <taxon>Pentapetalae</taxon>
        <taxon>asterids</taxon>
        <taxon>lamiids</taxon>
        <taxon>Lamiales</taxon>
        <taxon>Plantaginaceae</taxon>
        <taxon>Cheloneae</taxon>
        <taxon>Penstemon</taxon>
    </lineage>
</organism>
<dbReference type="Pfam" id="PF13499">
    <property type="entry name" value="EF-hand_7"/>
    <property type="match status" value="2"/>
</dbReference>
<feature type="domain" description="EF-hand" evidence="6">
    <location>
        <begin position="68"/>
        <end position="103"/>
    </location>
</feature>
<evidence type="ECO:0000256" key="3">
    <source>
        <dbReference type="ARBA" id="ARBA00022837"/>
    </source>
</evidence>
<keyword evidence="3" id="KW-0106">Calcium</keyword>
<dbReference type="Proteomes" id="UP001291926">
    <property type="component" value="Unassembled WGS sequence"/>
</dbReference>
<keyword evidence="1" id="KW-0479">Metal-binding</keyword>
<reference evidence="7 8" key="1">
    <citation type="journal article" date="2023" name="bioRxiv">
        <title>Genome report: Whole genome sequence and annotation of Penstemon davidsonii.</title>
        <authorList>
            <person name="Ostevik K.L."/>
            <person name="Alabady M."/>
            <person name="Zhang M."/>
            <person name="Rausher M.D."/>
        </authorList>
    </citation>
    <scope>NUCLEOTIDE SEQUENCE [LARGE SCALE GENOMIC DNA]</scope>
    <source>
        <strain evidence="7">DNT005</strain>
        <tissue evidence="7">Whole leaf</tissue>
    </source>
</reference>
<dbReference type="PANTHER" id="PTHR10891">
    <property type="entry name" value="EF-HAND CALCIUM-BINDING DOMAIN CONTAINING PROTEIN"/>
    <property type="match status" value="1"/>
</dbReference>
<evidence type="ECO:0000313" key="8">
    <source>
        <dbReference type="Proteomes" id="UP001291926"/>
    </source>
</evidence>
<dbReference type="SUPFAM" id="SSF47473">
    <property type="entry name" value="EF-hand"/>
    <property type="match status" value="1"/>
</dbReference>
<feature type="domain" description="EF-hand" evidence="6">
    <location>
        <begin position="151"/>
        <end position="186"/>
    </location>
</feature>
<dbReference type="PROSITE" id="PS50222">
    <property type="entry name" value="EF_HAND_2"/>
    <property type="match status" value="4"/>
</dbReference>
<comment type="caution">
    <text evidence="7">The sequence shown here is derived from an EMBL/GenBank/DDBJ whole genome shotgun (WGS) entry which is preliminary data.</text>
</comment>
<evidence type="ECO:0000256" key="1">
    <source>
        <dbReference type="ARBA" id="ARBA00022723"/>
    </source>
</evidence>
<evidence type="ECO:0000256" key="2">
    <source>
        <dbReference type="ARBA" id="ARBA00022737"/>
    </source>
</evidence>
<feature type="signal peptide" evidence="5">
    <location>
        <begin position="1"/>
        <end position="20"/>
    </location>
</feature>
<evidence type="ECO:0000256" key="5">
    <source>
        <dbReference type="SAM" id="SignalP"/>
    </source>
</evidence>
<dbReference type="Gene3D" id="1.10.238.10">
    <property type="entry name" value="EF-hand"/>
    <property type="match status" value="2"/>
</dbReference>
<name>A0ABR0DEH8_9LAMI</name>
<dbReference type="EMBL" id="JAYDYQ010001945">
    <property type="protein sequence ID" value="KAK4487360.1"/>
    <property type="molecule type" value="Genomic_DNA"/>
</dbReference>
<evidence type="ECO:0000313" key="7">
    <source>
        <dbReference type="EMBL" id="KAK4487360.1"/>
    </source>
</evidence>
<dbReference type="InterPro" id="IPR018247">
    <property type="entry name" value="EF_Hand_1_Ca_BS"/>
</dbReference>
<evidence type="ECO:0000259" key="6">
    <source>
        <dbReference type="PROSITE" id="PS50222"/>
    </source>
</evidence>
<feature type="chain" id="PRO_5046857962" description="EF-hand domain-containing protein" evidence="5">
    <location>
        <begin position="21"/>
        <end position="230"/>
    </location>
</feature>
<keyword evidence="5" id="KW-0732">Signal</keyword>
<gene>
    <name evidence="7" type="ORF">RD792_006017</name>
</gene>
<dbReference type="SMART" id="SM00054">
    <property type="entry name" value="EFh"/>
    <property type="match status" value="4"/>
</dbReference>
<dbReference type="InterPro" id="IPR011992">
    <property type="entry name" value="EF-hand-dom_pair"/>
</dbReference>
<sequence>MIAVLISSLLFIFVLICTFSSIPKTNKFLSTWFPNHHKSPSQVDDASKPSTTLITSSNTKANTSNIDSKADRLRDVFATFDKNNDGFITKKELRDSLKNIGISAGEKDVSDMVEKVDLNRDGLIDFDEFCELFESISSNGGNVEEEQEGGDDDEVMKEAFDVFDENKDGLITVEELGLVLSSLGFTQGNKLEDCKEMIRKVDINGDGMVSFDEFKTMMKSGNIGRFITVS</sequence>
<feature type="compositionally biased region" description="Polar residues" evidence="4">
    <location>
        <begin position="40"/>
        <end position="61"/>
    </location>
</feature>
<feature type="region of interest" description="Disordered" evidence="4">
    <location>
        <begin position="38"/>
        <end position="61"/>
    </location>
</feature>